<dbReference type="AlphaFoldDB" id="I8RJ04"/>
<dbReference type="PATRIC" id="fig|1149862.3.peg.1064"/>
<dbReference type="OrthoDB" id="89060at2"/>
<gene>
    <name evidence="1" type="ORF">FB4_0164</name>
</gene>
<evidence type="ECO:0000313" key="1">
    <source>
        <dbReference type="EMBL" id="EIW19913.1"/>
    </source>
</evidence>
<dbReference type="Proteomes" id="UP000004324">
    <property type="component" value="Unassembled WGS sequence"/>
</dbReference>
<proteinExistence type="predicted"/>
<name>I8RJ04_9FIRM</name>
<keyword evidence="2" id="KW-1185">Reference proteome</keyword>
<accession>I8RJ04</accession>
<comment type="caution">
    <text evidence="1">The sequence shown here is derived from an EMBL/GenBank/DDBJ whole genome shotgun (WGS) entry which is preliminary data.</text>
</comment>
<organism evidence="1 2">
    <name type="scientific">Pelosinus fermentans B4</name>
    <dbReference type="NCBI Taxonomy" id="1149862"/>
    <lineage>
        <taxon>Bacteria</taxon>
        <taxon>Bacillati</taxon>
        <taxon>Bacillota</taxon>
        <taxon>Negativicutes</taxon>
        <taxon>Selenomonadales</taxon>
        <taxon>Sporomusaceae</taxon>
        <taxon>Pelosinus</taxon>
    </lineage>
</organism>
<sequence>MAGTYLEGTSKILSGVYTLMRAAVEYVSLGARGTVAYPFTSNWGPVNQLKTVLYGSEFDKLYNAKLTTLTAFKISAHAFKGKPQRVLAWRMATTSAKKGTCVLNAASEQMALTLETLYPSDRAFVAAVKDSLNYAGGKMVEITENSRLLARFDAPTLEELAIKIGYSDHIRVTAKGTSLPVNTAGVSFTGGNNGSAITVEDYGDFMTAIEADGKANAFTFDGISDETILAVAEEFTKRVRSEGFYVTWVRGGPADWDAGREAADQASTNCNHRGIVNVGNGCDGYTAAEMAIFIAARVASIPLNRTLTDEVIDYNAVNKQPTPGERAVAKENGTLLFMMEGTACLIDEGVNTLVNPMTDEVKEMGKVRINNALDQISHDLEVFGNEYKKTRSNTAAARQTYASTVEDTYLKALVTLEVVQPGYYYREDPQYHGTDAVFHPKPDEAFFYADLTPVDSMERIYQKITLHF</sequence>
<dbReference type="Gene3D" id="3.40.50.11790">
    <property type="match status" value="1"/>
</dbReference>
<dbReference type="RefSeq" id="WP_007932006.1">
    <property type="nucleotide sequence ID" value="NZ_AKVJ01000011.1"/>
</dbReference>
<reference evidence="1 2" key="1">
    <citation type="journal article" date="2012" name="J. Bacteriol.">
        <title>Draft Genome Sequences for Two Metal-Reducing Pelosinus fermentans Strains Isolated from a Cr(VI)-Contaminated Site and for Type Strain R7.</title>
        <authorList>
            <person name="Brown S.D."/>
            <person name="Podar M."/>
            <person name="Klingeman D.M."/>
            <person name="Johnson C.M."/>
            <person name="Yang Z.K."/>
            <person name="Utturkar S.M."/>
            <person name="Land M.L."/>
            <person name="Mosher J.J."/>
            <person name="Hurt R.A.Jr."/>
            <person name="Phelps T.J."/>
            <person name="Palumbo A.V."/>
            <person name="Arkin A.P."/>
            <person name="Hazen T.C."/>
            <person name="Elias D.A."/>
        </authorList>
    </citation>
    <scope>NUCLEOTIDE SEQUENCE [LARGE SCALE GENOMIC DNA]</scope>
    <source>
        <strain evidence="1 2">B4</strain>
    </source>
</reference>
<evidence type="ECO:0000313" key="2">
    <source>
        <dbReference type="Proteomes" id="UP000004324"/>
    </source>
</evidence>
<dbReference type="Gene3D" id="3.30.1370.220">
    <property type="match status" value="1"/>
</dbReference>
<protein>
    <recommendedName>
        <fullName evidence="3">Phage tail sheath protein</fullName>
    </recommendedName>
</protein>
<dbReference type="EMBL" id="AKVJ01000011">
    <property type="protein sequence ID" value="EIW19913.1"/>
    <property type="molecule type" value="Genomic_DNA"/>
</dbReference>
<dbReference type="Gene3D" id="3.30.1490.450">
    <property type="match status" value="1"/>
</dbReference>
<evidence type="ECO:0008006" key="3">
    <source>
        <dbReference type="Google" id="ProtNLM"/>
    </source>
</evidence>